<evidence type="ECO:0000313" key="6">
    <source>
        <dbReference type="EMBL" id="GGM05372.1"/>
    </source>
</evidence>
<dbReference type="FunFam" id="1.10.10.10:FF:000019">
    <property type="entry name" value="Crp/Fnr family transcriptional regulator"/>
    <property type="match status" value="1"/>
</dbReference>
<keyword evidence="7" id="KW-1185">Reference proteome</keyword>
<sequence>MTITISADAPDLTGLFDDADGTEGADDTRGTAGFAAAAPQFDTVTADRRTVLYREGETGDYLYVLLSGKVKLSRSASDGRECLLSLLGPGEQFGELELIDGGPRVTTATVVADARLARLGRTALHRWMAQQPDVAERLLQVVARRIRGNRATVDDRLFSDVSGRVAGQLIQLADQFGVAEEGGTRVVHDLTQTELAQYVGASRESVNKVLANYASRGWVRLENKCIVILDGAPLARRAQHKRRR</sequence>
<dbReference type="Proteomes" id="UP000642070">
    <property type="component" value="Unassembled WGS sequence"/>
</dbReference>
<dbReference type="Gene3D" id="1.10.10.10">
    <property type="entry name" value="Winged helix-like DNA-binding domain superfamily/Winged helix DNA-binding domain"/>
    <property type="match status" value="1"/>
</dbReference>
<protein>
    <submittedName>
        <fullName evidence="6">CRP-like cAMP-activated global transcriptional regulator</fullName>
    </submittedName>
</protein>
<proteinExistence type="predicted"/>
<dbReference type="PANTHER" id="PTHR24567">
    <property type="entry name" value="CRP FAMILY TRANSCRIPTIONAL REGULATORY PROTEIN"/>
    <property type="match status" value="1"/>
</dbReference>
<keyword evidence="3" id="KW-0804">Transcription</keyword>
<comment type="caution">
    <text evidence="6">The sequence shown here is derived from an EMBL/GenBank/DDBJ whole genome shotgun (WGS) entry which is preliminary data.</text>
</comment>
<dbReference type="SUPFAM" id="SSF46785">
    <property type="entry name" value="Winged helix' DNA-binding domain"/>
    <property type="match status" value="1"/>
</dbReference>
<feature type="domain" description="Cyclic nucleotide-binding" evidence="4">
    <location>
        <begin position="52"/>
        <end position="145"/>
    </location>
</feature>
<dbReference type="PROSITE" id="PS51063">
    <property type="entry name" value="HTH_CRP_2"/>
    <property type="match status" value="1"/>
</dbReference>
<reference evidence="6" key="1">
    <citation type="journal article" date="2014" name="Int. J. Syst. Evol. Microbiol.">
        <title>Complete genome sequence of Corynebacterium casei LMG S-19264T (=DSM 44701T), isolated from a smear-ripened cheese.</title>
        <authorList>
            <consortium name="US DOE Joint Genome Institute (JGI-PGF)"/>
            <person name="Walter F."/>
            <person name="Albersmeier A."/>
            <person name="Kalinowski J."/>
            <person name="Ruckert C."/>
        </authorList>
    </citation>
    <scope>NUCLEOTIDE SEQUENCE</scope>
    <source>
        <strain evidence="6">JCM 19831</strain>
    </source>
</reference>
<dbReference type="Pfam" id="PF13545">
    <property type="entry name" value="HTH_Crp_2"/>
    <property type="match status" value="1"/>
</dbReference>
<keyword evidence="1" id="KW-0805">Transcription regulation</keyword>
<evidence type="ECO:0000259" key="5">
    <source>
        <dbReference type="PROSITE" id="PS51063"/>
    </source>
</evidence>
<dbReference type="GO" id="GO:0003700">
    <property type="term" value="F:DNA-binding transcription factor activity"/>
    <property type="evidence" value="ECO:0007669"/>
    <property type="project" value="TreeGrafter"/>
</dbReference>
<evidence type="ECO:0000313" key="7">
    <source>
        <dbReference type="Proteomes" id="UP000642070"/>
    </source>
</evidence>
<evidence type="ECO:0000256" key="3">
    <source>
        <dbReference type="ARBA" id="ARBA00023163"/>
    </source>
</evidence>
<dbReference type="CDD" id="cd00038">
    <property type="entry name" value="CAP_ED"/>
    <property type="match status" value="1"/>
</dbReference>
<evidence type="ECO:0000259" key="4">
    <source>
        <dbReference type="PROSITE" id="PS50042"/>
    </source>
</evidence>
<reference evidence="6" key="2">
    <citation type="submission" date="2020-09" db="EMBL/GenBank/DDBJ databases">
        <authorList>
            <person name="Sun Q."/>
            <person name="Ohkuma M."/>
        </authorList>
    </citation>
    <scope>NUCLEOTIDE SEQUENCE</scope>
    <source>
        <strain evidence="6">JCM 19831</strain>
    </source>
</reference>
<dbReference type="Pfam" id="PF00027">
    <property type="entry name" value="cNMP_binding"/>
    <property type="match status" value="1"/>
</dbReference>
<dbReference type="GO" id="GO:0005829">
    <property type="term" value="C:cytosol"/>
    <property type="evidence" value="ECO:0007669"/>
    <property type="project" value="TreeGrafter"/>
</dbReference>
<evidence type="ECO:0000256" key="1">
    <source>
        <dbReference type="ARBA" id="ARBA00023015"/>
    </source>
</evidence>
<name>A0A917WHH9_9ACTN</name>
<dbReference type="SUPFAM" id="SSF51206">
    <property type="entry name" value="cAMP-binding domain-like"/>
    <property type="match status" value="1"/>
</dbReference>
<dbReference type="EMBL" id="BMPI01000002">
    <property type="protein sequence ID" value="GGM05372.1"/>
    <property type="molecule type" value="Genomic_DNA"/>
</dbReference>
<evidence type="ECO:0000256" key="2">
    <source>
        <dbReference type="ARBA" id="ARBA00023125"/>
    </source>
</evidence>
<feature type="domain" description="HTH crp-type" evidence="5">
    <location>
        <begin position="159"/>
        <end position="232"/>
    </location>
</feature>
<dbReference type="InterPro" id="IPR036388">
    <property type="entry name" value="WH-like_DNA-bd_sf"/>
</dbReference>
<dbReference type="SMART" id="SM00419">
    <property type="entry name" value="HTH_CRP"/>
    <property type="match status" value="1"/>
</dbReference>
<dbReference type="PROSITE" id="PS50042">
    <property type="entry name" value="CNMP_BINDING_3"/>
    <property type="match status" value="1"/>
</dbReference>
<dbReference type="Gene3D" id="2.60.120.10">
    <property type="entry name" value="Jelly Rolls"/>
    <property type="match status" value="1"/>
</dbReference>
<dbReference type="AlphaFoldDB" id="A0A917WHH9"/>
<dbReference type="InterPro" id="IPR036390">
    <property type="entry name" value="WH_DNA-bd_sf"/>
</dbReference>
<dbReference type="GO" id="GO:0003677">
    <property type="term" value="F:DNA binding"/>
    <property type="evidence" value="ECO:0007669"/>
    <property type="project" value="UniProtKB-KW"/>
</dbReference>
<dbReference type="PANTHER" id="PTHR24567:SF74">
    <property type="entry name" value="HTH-TYPE TRANSCRIPTIONAL REGULATOR ARCR"/>
    <property type="match status" value="1"/>
</dbReference>
<dbReference type="InterPro" id="IPR000595">
    <property type="entry name" value="cNMP-bd_dom"/>
</dbReference>
<dbReference type="InterPro" id="IPR014710">
    <property type="entry name" value="RmlC-like_jellyroll"/>
</dbReference>
<dbReference type="RefSeq" id="WP_190247840.1">
    <property type="nucleotide sequence ID" value="NZ_BMPI01000002.1"/>
</dbReference>
<dbReference type="InterPro" id="IPR018490">
    <property type="entry name" value="cNMP-bd_dom_sf"/>
</dbReference>
<gene>
    <name evidence="6" type="primary">crp</name>
    <name evidence="6" type="ORF">GCM10007977_003070</name>
</gene>
<dbReference type="InterPro" id="IPR050397">
    <property type="entry name" value="Env_Response_Regulators"/>
</dbReference>
<dbReference type="SMART" id="SM00100">
    <property type="entry name" value="cNMP"/>
    <property type="match status" value="1"/>
</dbReference>
<keyword evidence="2" id="KW-0238">DNA-binding</keyword>
<accession>A0A917WHH9</accession>
<dbReference type="InterPro" id="IPR012318">
    <property type="entry name" value="HTH_CRP"/>
</dbReference>
<organism evidence="6 7">
    <name type="scientific">Dactylosporangium sucinum</name>
    <dbReference type="NCBI Taxonomy" id="1424081"/>
    <lineage>
        <taxon>Bacteria</taxon>
        <taxon>Bacillati</taxon>
        <taxon>Actinomycetota</taxon>
        <taxon>Actinomycetes</taxon>
        <taxon>Micromonosporales</taxon>
        <taxon>Micromonosporaceae</taxon>
        <taxon>Dactylosporangium</taxon>
    </lineage>
</organism>